<gene>
    <name evidence="1" type="ORF">LOD99_14560</name>
</gene>
<dbReference type="AlphaFoldDB" id="A0AAV7KEK4"/>
<proteinExistence type="predicted"/>
<accession>A0AAV7KEK4</accession>
<protein>
    <submittedName>
        <fullName evidence="1">Uncharacterized protein</fullName>
    </submittedName>
</protein>
<sequence>MLIRSSWIWRLHIASSIPSEDKGWKTKDQFEEIWSLLIKVLVPSNNSELDNYDEVRSYHRLRLDSDPVPALASRYWWAAGY</sequence>
<reference evidence="1 2" key="1">
    <citation type="journal article" date="2023" name="BMC Biol.">
        <title>The compact genome of the sponge Oopsacas minuta (Hexactinellida) is lacking key metazoan core genes.</title>
        <authorList>
            <person name="Santini S."/>
            <person name="Schenkelaars Q."/>
            <person name="Jourda C."/>
            <person name="Duchesne M."/>
            <person name="Belahbib H."/>
            <person name="Rocher C."/>
            <person name="Selva M."/>
            <person name="Riesgo A."/>
            <person name="Vervoort M."/>
            <person name="Leys S.P."/>
            <person name="Kodjabachian L."/>
            <person name="Le Bivic A."/>
            <person name="Borchiellini C."/>
            <person name="Claverie J.M."/>
            <person name="Renard E."/>
        </authorList>
    </citation>
    <scope>NUCLEOTIDE SEQUENCE [LARGE SCALE GENOMIC DNA]</scope>
    <source>
        <strain evidence="1">SPO-2</strain>
    </source>
</reference>
<dbReference type="Proteomes" id="UP001165289">
    <property type="component" value="Unassembled WGS sequence"/>
</dbReference>
<evidence type="ECO:0000313" key="1">
    <source>
        <dbReference type="EMBL" id="KAI6659637.1"/>
    </source>
</evidence>
<organism evidence="1 2">
    <name type="scientific">Oopsacas minuta</name>
    <dbReference type="NCBI Taxonomy" id="111878"/>
    <lineage>
        <taxon>Eukaryota</taxon>
        <taxon>Metazoa</taxon>
        <taxon>Porifera</taxon>
        <taxon>Hexactinellida</taxon>
        <taxon>Hexasterophora</taxon>
        <taxon>Lyssacinosida</taxon>
        <taxon>Leucopsacidae</taxon>
        <taxon>Oopsacas</taxon>
    </lineage>
</organism>
<keyword evidence="2" id="KW-1185">Reference proteome</keyword>
<comment type="caution">
    <text evidence="1">The sequence shown here is derived from an EMBL/GenBank/DDBJ whole genome shotgun (WGS) entry which is preliminary data.</text>
</comment>
<dbReference type="EMBL" id="JAKMXF010000055">
    <property type="protein sequence ID" value="KAI6659637.1"/>
    <property type="molecule type" value="Genomic_DNA"/>
</dbReference>
<name>A0AAV7KEK4_9METZ</name>
<evidence type="ECO:0000313" key="2">
    <source>
        <dbReference type="Proteomes" id="UP001165289"/>
    </source>
</evidence>